<dbReference type="EMBL" id="KQ971343">
    <property type="protein sequence ID" value="KYB27175.1"/>
    <property type="molecule type" value="Genomic_DNA"/>
</dbReference>
<name>A0A139WH46_TRICA</name>
<accession>A0A139WH46</accession>
<organism evidence="1 2">
    <name type="scientific">Tribolium castaneum</name>
    <name type="common">Red flour beetle</name>
    <dbReference type="NCBI Taxonomy" id="7070"/>
    <lineage>
        <taxon>Eukaryota</taxon>
        <taxon>Metazoa</taxon>
        <taxon>Ecdysozoa</taxon>
        <taxon>Arthropoda</taxon>
        <taxon>Hexapoda</taxon>
        <taxon>Insecta</taxon>
        <taxon>Pterygota</taxon>
        <taxon>Neoptera</taxon>
        <taxon>Endopterygota</taxon>
        <taxon>Coleoptera</taxon>
        <taxon>Polyphaga</taxon>
        <taxon>Cucujiformia</taxon>
        <taxon>Tenebrionidae</taxon>
        <taxon>Tenebrionidae incertae sedis</taxon>
        <taxon>Tribolium</taxon>
    </lineage>
</organism>
<reference evidence="1 2" key="2">
    <citation type="journal article" date="2010" name="Nucleic Acids Res.">
        <title>BeetleBase in 2010: revisions to provide comprehensive genomic information for Tribolium castaneum.</title>
        <authorList>
            <person name="Kim H.S."/>
            <person name="Murphy T."/>
            <person name="Xia J."/>
            <person name="Caragea D."/>
            <person name="Park Y."/>
            <person name="Beeman R.W."/>
            <person name="Lorenzen M.D."/>
            <person name="Butcher S."/>
            <person name="Manak J.R."/>
            <person name="Brown S.J."/>
        </authorList>
    </citation>
    <scope>GENOME REANNOTATION</scope>
    <source>
        <strain evidence="1 2">Georgia GA2</strain>
    </source>
</reference>
<protein>
    <submittedName>
        <fullName evidence="1">Uncharacterized protein</fullName>
    </submittedName>
</protein>
<sequence length="35" mass="4177">MFLQHVKYGIFCIEKKLVQQITNMITDICKQPVYC</sequence>
<proteinExistence type="predicted"/>
<dbReference type="AlphaFoldDB" id="A0A139WH46"/>
<reference evidence="1 2" key="1">
    <citation type="journal article" date="2008" name="Nature">
        <title>The genome of the model beetle and pest Tribolium castaneum.</title>
        <authorList>
            <consortium name="Tribolium Genome Sequencing Consortium"/>
            <person name="Richards S."/>
            <person name="Gibbs R.A."/>
            <person name="Weinstock G.M."/>
            <person name="Brown S.J."/>
            <person name="Denell R."/>
            <person name="Beeman R.W."/>
            <person name="Gibbs R."/>
            <person name="Beeman R.W."/>
            <person name="Brown S.J."/>
            <person name="Bucher G."/>
            <person name="Friedrich M."/>
            <person name="Grimmelikhuijzen C.J."/>
            <person name="Klingler M."/>
            <person name="Lorenzen M."/>
            <person name="Richards S."/>
            <person name="Roth S."/>
            <person name="Schroder R."/>
            <person name="Tautz D."/>
            <person name="Zdobnov E.M."/>
            <person name="Muzny D."/>
            <person name="Gibbs R.A."/>
            <person name="Weinstock G.M."/>
            <person name="Attaway T."/>
            <person name="Bell S."/>
            <person name="Buhay C.J."/>
            <person name="Chandrabose M.N."/>
            <person name="Chavez D."/>
            <person name="Clerk-Blankenburg K.P."/>
            <person name="Cree A."/>
            <person name="Dao M."/>
            <person name="Davis C."/>
            <person name="Chacko J."/>
            <person name="Dinh H."/>
            <person name="Dugan-Rocha S."/>
            <person name="Fowler G."/>
            <person name="Garner T.T."/>
            <person name="Garnes J."/>
            <person name="Gnirke A."/>
            <person name="Hawes A."/>
            <person name="Hernandez J."/>
            <person name="Hines S."/>
            <person name="Holder M."/>
            <person name="Hume J."/>
            <person name="Jhangiani S.N."/>
            <person name="Joshi V."/>
            <person name="Khan Z.M."/>
            <person name="Jackson L."/>
            <person name="Kovar C."/>
            <person name="Kowis A."/>
            <person name="Lee S."/>
            <person name="Lewis L.R."/>
            <person name="Margolis J."/>
            <person name="Morgan M."/>
            <person name="Nazareth L.V."/>
            <person name="Nguyen N."/>
            <person name="Okwuonu G."/>
            <person name="Parker D."/>
            <person name="Richards S."/>
            <person name="Ruiz S.J."/>
            <person name="Santibanez J."/>
            <person name="Savard J."/>
            <person name="Scherer S.E."/>
            <person name="Schneider B."/>
            <person name="Sodergren E."/>
            <person name="Tautz D."/>
            <person name="Vattahil S."/>
            <person name="Villasana D."/>
            <person name="White C.S."/>
            <person name="Wright R."/>
            <person name="Park Y."/>
            <person name="Beeman R.W."/>
            <person name="Lord J."/>
            <person name="Oppert B."/>
            <person name="Lorenzen M."/>
            <person name="Brown S."/>
            <person name="Wang L."/>
            <person name="Savard J."/>
            <person name="Tautz D."/>
            <person name="Richards S."/>
            <person name="Weinstock G."/>
            <person name="Gibbs R.A."/>
            <person name="Liu Y."/>
            <person name="Worley K."/>
            <person name="Weinstock G."/>
            <person name="Elsik C.G."/>
            <person name="Reese J.T."/>
            <person name="Elhaik E."/>
            <person name="Landan G."/>
            <person name="Graur D."/>
            <person name="Arensburger P."/>
            <person name="Atkinson P."/>
            <person name="Beeman R.W."/>
            <person name="Beidler J."/>
            <person name="Brown S.J."/>
            <person name="Demuth J.P."/>
            <person name="Drury D.W."/>
            <person name="Du Y.Z."/>
            <person name="Fujiwara H."/>
            <person name="Lorenzen M."/>
            <person name="Maselli V."/>
            <person name="Osanai M."/>
            <person name="Park Y."/>
            <person name="Robertson H.M."/>
            <person name="Tu Z."/>
            <person name="Wang J.J."/>
            <person name="Wang S."/>
            <person name="Richards S."/>
            <person name="Song H."/>
            <person name="Zhang L."/>
            <person name="Sodergren E."/>
            <person name="Werner D."/>
            <person name="Stanke M."/>
            <person name="Morgenstern B."/>
            <person name="Solovyev V."/>
            <person name="Kosarev P."/>
            <person name="Brown G."/>
            <person name="Chen H.C."/>
            <person name="Ermolaeva O."/>
            <person name="Hlavina W."/>
            <person name="Kapustin Y."/>
            <person name="Kiryutin B."/>
            <person name="Kitts P."/>
            <person name="Maglott D."/>
            <person name="Pruitt K."/>
            <person name="Sapojnikov V."/>
            <person name="Souvorov A."/>
            <person name="Mackey A.J."/>
            <person name="Waterhouse R.M."/>
            <person name="Wyder S."/>
            <person name="Zdobnov E.M."/>
            <person name="Zdobnov E.M."/>
            <person name="Wyder S."/>
            <person name="Kriventseva E.V."/>
            <person name="Kadowaki T."/>
            <person name="Bork P."/>
            <person name="Aranda M."/>
            <person name="Bao R."/>
            <person name="Beermann A."/>
            <person name="Berns N."/>
            <person name="Bolognesi R."/>
            <person name="Bonneton F."/>
            <person name="Bopp D."/>
            <person name="Brown S.J."/>
            <person name="Bucher G."/>
            <person name="Butts T."/>
            <person name="Chaumot A."/>
            <person name="Denell R.E."/>
            <person name="Ferrier D.E."/>
            <person name="Friedrich M."/>
            <person name="Gordon C.M."/>
            <person name="Jindra M."/>
            <person name="Klingler M."/>
            <person name="Lan Q."/>
            <person name="Lattorff H.M."/>
            <person name="Laudet V."/>
            <person name="von Levetsow C."/>
            <person name="Liu Z."/>
            <person name="Lutz R."/>
            <person name="Lynch J.A."/>
            <person name="da Fonseca R.N."/>
            <person name="Posnien N."/>
            <person name="Reuter R."/>
            <person name="Roth S."/>
            <person name="Savard J."/>
            <person name="Schinko J.B."/>
            <person name="Schmitt C."/>
            <person name="Schoppmeier M."/>
            <person name="Schroder R."/>
            <person name="Shippy T.D."/>
            <person name="Simonnet F."/>
            <person name="Marques-Souza H."/>
            <person name="Tautz D."/>
            <person name="Tomoyasu Y."/>
            <person name="Trauner J."/>
            <person name="Van der Zee M."/>
            <person name="Vervoort M."/>
            <person name="Wittkopp N."/>
            <person name="Wimmer E.A."/>
            <person name="Yang X."/>
            <person name="Jones A.K."/>
            <person name="Sattelle D.B."/>
            <person name="Ebert P.R."/>
            <person name="Nelson D."/>
            <person name="Scott J.G."/>
            <person name="Beeman R.W."/>
            <person name="Muthukrishnan S."/>
            <person name="Kramer K.J."/>
            <person name="Arakane Y."/>
            <person name="Beeman R.W."/>
            <person name="Zhu Q."/>
            <person name="Hogenkamp D."/>
            <person name="Dixit R."/>
            <person name="Oppert B."/>
            <person name="Jiang H."/>
            <person name="Zou Z."/>
            <person name="Marshall J."/>
            <person name="Elpidina E."/>
            <person name="Vinokurov K."/>
            <person name="Oppert C."/>
            <person name="Zou Z."/>
            <person name="Evans J."/>
            <person name="Lu Z."/>
            <person name="Zhao P."/>
            <person name="Sumathipala N."/>
            <person name="Altincicek B."/>
            <person name="Vilcinskas A."/>
            <person name="Williams M."/>
            <person name="Hultmark D."/>
            <person name="Hetru C."/>
            <person name="Jiang H."/>
            <person name="Grimmelikhuijzen C.J."/>
            <person name="Hauser F."/>
            <person name="Cazzamali G."/>
            <person name="Williamson M."/>
            <person name="Park Y."/>
            <person name="Li B."/>
            <person name="Tanaka Y."/>
            <person name="Predel R."/>
            <person name="Neupert S."/>
            <person name="Schachtner J."/>
            <person name="Verleyen P."/>
            <person name="Raible F."/>
            <person name="Bork P."/>
            <person name="Friedrich M."/>
            <person name="Walden K.K."/>
            <person name="Robertson H.M."/>
            <person name="Angeli S."/>
            <person name="Foret S."/>
            <person name="Bucher G."/>
            <person name="Schuetz S."/>
            <person name="Maleszka R."/>
            <person name="Wimmer E.A."/>
            <person name="Beeman R.W."/>
            <person name="Lorenzen M."/>
            <person name="Tomoyasu Y."/>
            <person name="Miller S.C."/>
            <person name="Grossmann D."/>
            <person name="Bucher G."/>
        </authorList>
    </citation>
    <scope>NUCLEOTIDE SEQUENCE [LARGE SCALE GENOMIC DNA]</scope>
    <source>
        <strain evidence="1 2">Georgia GA2</strain>
    </source>
</reference>
<evidence type="ECO:0000313" key="1">
    <source>
        <dbReference type="EMBL" id="KYB27175.1"/>
    </source>
</evidence>
<gene>
    <name evidence="1" type="primary">AUGUSTUS-3.0.2_33124</name>
    <name evidence="1" type="ORF">TcasGA2_TC033124</name>
</gene>
<dbReference type="InParanoid" id="A0A139WH46"/>
<dbReference type="Proteomes" id="UP000007266">
    <property type="component" value="Linkage group 5"/>
</dbReference>
<evidence type="ECO:0000313" key="2">
    <source>
        <dbReference type="Proteomes" id="UP000007266"/>
    </source>
</evidence>
<keyword evidence="2" id="KW-1185">Reference proteome</keyword>